<gene>
    <name evidence="1" type="ORF">RHGRI_034032</name>
</gene>
<comment type="caution">
    <text evidence="1">The sequence shown here is derived from an EMBL/GenBank/DDBJ whole genome shotgun (WGS) entry which is preliminary data.</text>
</comment>
<reference evidence="1" key="1">
    <citation type="submission" date="2020-08" db="EMBL/GenBank/DDBJ databases">
        <title>Plant Genome Project.</title>
        <authorList>
            <person name="Zhang R.-G."/>
        </authorList>
    </citation>
    <scope>NUCLEOTIDE SEQUENCE</scope>
    <source>
        <strain evidence="1">WSP0</strain>
        <tissue evidence="1">Leaf</tissue>
    </source>
</reference>
<proteinExistence type="predicted"/>
<accession>A0AAV6I4T3</accession>
<dbReference type="EMBL" id="JACTNZ010000012">
    <property type="protein sequence ID" value="KAG5521670.1"/>
    <property type="molecule type" value="Genomic_DNA"/>
</dbReference>
<name>A0AAV6I4T3_9ERIC</name>
<evidence type="ECO:0000313" key="1">
    <source>
        <dbReference type="EMBL" id="KAG5521670.1"/>
    </source>
</evidence>
<sequence length="77" mass="8456">MTPPAMLSFSWSHHSGNKMVLELASPQRRANAAGASSGGAERAQPAIATNRWKGCKDLERKCKTANCMRGGWRLWRA</sequence>
<dbReference type="AlphaFoldDB" id="A0AAV6I4T3"/>
<organism evidence="1 2">
    <name type="scientific">Rhododendron griersonianum</name>
    <dbReference type="NCBI Taxonomy" id="479676"/>
    <lineage>
        <taxon>Eukaryota</taxon>
        <taxon>Viridiplantae</taxon>
        <taxon>Streptophyta</taxon>
        <taxon>Embryophyta</taxon>
        <taxon>Tracheophyta</taxon>
        <taxon>Spermatophyta</taxon>
        <taxon>Magnoliopsida</taxon>
        <taxon>eudicotyledons</taxon>
        <taxon>Gunneridae</taxon>
        <taxon>Pentapetalae</taxon>
        <taxon>asterids</taxon>
        <taxon>Ericales</taxon>
        <taxon>Ericaceae</taxon>
        <taxon>Ericoideae</taxon>
        <taxon>Rhodoreae</taxon>
        <taxon>Rhododendron</taxon>
    </lineage>
</organism>
<keyword evidence="2" id="KW-1185">Reference proteome</keyword>
<protein>
    <submittedName>
        <fullName evidence="1">Uncharacterized protein</fullName>
    </submittedName>
</protein>
<evidence type="ECO:0000313" key="2">
    <source>
        <dbReference type="Proteomes" id="UP000823749"/>
    </source>
</evidence>
<dbReference type="Proteomes" id="UP000823749">
    <property type="component" value="Chromosome 12"/>
</dbReference>